<sequence>MKTSYKAKLKRALFRLYLFTVMGLFIPLVLIGNCLIIHFTFHDYLRLLSVLSYSLGSVILLFFHKRFKKALFAFSLVSALLLLWFICIPASNDRNWDPAVAQLPKITYDENLIHIEKFRHFEYTPNETKEKYRSQTFDIDQLVGTDLIISYWDNYRTIGHTFVSFRFKDGQNIAISLEVRKQELESYDPLRGMFKQYELIYLIGDERDLIPLRTKIRHEETFLYPMNLSVAHSKSFLKDILEAANKLNEKPQFYNSISRNCTTGMIEHLNKIRDFQIPLSQKIVLNGILDYYSYQLKGIPTDLPFDVLKRACYISETANQIPLDENFSLNLRQVINTRLEKERRKRNIHHPVETHSSN</sequence>
<dbReference type="Proteomes" id="UP001214250">
    <property type="component" value="Chromosome 2"/>
</dbReference>
<keyword evidence="1" id="KW-0472">Membrane</keyword>
<proteinExistence type="predicted"/>
<keyword evidence="1" id="KW-1133">Transmembrane helix</keyword>
<keyword evidence="1" id="KW-0812">Transmembrane</keyword>
<gene>
    <name evidence="3" type="ORF">PQO03_15360</name>
</gene>
<evidence type="ECO:0000256" key="1">
    <source>
        <dbReference type="SAM" id="Phobius"/>
    </source>
</evidence>
<feature type="transmembrane region" description="Helical" evidence="1">
    <location>
        <begin position="12"/>
        <end position="38"/>
    </location>
</feature>
<dbReference type="EMBL" id="CP117812">
    <property type="protein sequence ID" value="WDE99212.1"/>
    <property type="molecule type" value="Genomic_DNA"/>
</dbReference>
<evidence type="ECO:0000313" key="3">
    <source>
        <dbReference type="EMBL" id="WDE99212.1"/>
    </source>
</evidence>
<dbReference type="RefSeq" id="WP_274154072.1">
    <property type="nucleotide sequence ID" value="NZ_CP117812.1"/>
</dbReference>
<feature type="domain" description="Lnb N-terminal periplasmic" evidence="2">
    <location>
        <begin position="130"/>
        <end position="274"/>
    </location>
</feature>
<organism evidence="3 4">
    <name type="scientific">Lentisphaera profundi</name>
    <dbReference type="NCBI Taxonomy" id="1658616"/>
    <lineage>
        <taxon>Bacteria</taxon>
        <taxon>Pseudomonadati</taxon>
        <taxon>Lentisphaerota</taxon>
        <taxon>Lentisphaeria</taxon>
        <taxon>Lentisphaerales</taxon>
        <taxon>Lentisphaeraceae</taxon>
        <taxon>Lentisphaera</taxon>
    </lineage>
</organism>
<evidence type="ECO:0000259" key="2">
    <source>
        <dbReference type="Pfam" id="PF13387"/>
    </source>
</evidence>
<feature type="transmembrane region" description="Helical" evidence="1">
    <location>
        <begin position="70"/>
        <end position="91"/>
    </location>
</feature>
<reference evidence="3 4" key="1">
    <citation type="submission" date="2023-02" db="EMBL/GenBank/DDBJ databases">
        <title>Genome sequence of Lentisphaera profundi SAORIC-696.</title>
        <authorList>
            <person name="Kim e."/>
            <person name="Cho J.-C."/>
            <person name="Choi A."/>
            <person name="Kang I."/>
        </authorList>
    </citation>
    <scope>NUCLEOTIDE SEQUENCE [LARGE SCALE GENOMIC DNA]</scope>
    <source>
        <strain evidence="3 4">SAORIC-696</strain>
    </source>
</reference>
<feature type="transmembrane region" description="Helical" evidence="1">
    <location>
        <begin position="44"/>
        <end position="63"/>
    </location>
</feature>
<keyword evidence="4" id="KW-1185">Reference proteome</keyword>
<evidence type="ECO:0000313" key="4">
    <source>
        <dbReference type="Proteomes" id="UP001214250"/>
    </source>
</evidence>
<accession>A0ABY7VYM9</accession>
<protein>
    <submittedName>
        <fullName evidence="3">DUF4105 domain-containing protein</fullName>
    </submittedName>
</protein>
<name>A0ABY7VYM9_9BACT</name>
<dbReference type="Pfam" id="PF13387">
    <property type="entry name" value="Lnb_N"/>
    <property type="match status" value="1"/>
</dbReference>
<dbReference type="InterPro" id="IPR025178">
    <property type="entry name" value="Lnb_N"/>
</dbReference>